<sequence>MLIITTVISILVISVFVSLANRILSFTVCPICAGVFLTWVGLVSAHFMGYSIDLVVPALLMGGSVVGITYQLEKKFRDSSANVLLLWKVFFIPVGFVVAYAILGQLWVAFLSGVTFLFLISFALASSSSTADSHTKATGDIEKKMENCC</sequence>
<dbReference type="Proteomes" id="UP000176714">
    <property type="component" value="Unassembled WGS sequence"/>
</dbReference>
<dbReference type="AlphaFoldDB" id="A0A1F6ERP9"/>
<protein>
    <submittedName>
        <fullName evidence="2">Uncharacterized protein</fullName>
    </submittedName>
</protein>
<accession>A0A1F6ERP9</accession>
<evidence type="ECO:0000313" key="2">
    <source>
        <dbReference type="EMBL" id="OGG76300.1"/>
    </source>
</evidence>
<reference evidence="2 3" key="1">
    <citation type="journal article" date="2016" name="Nat. Commun.">
        <title>Thousands of microbial genomes shed light on interconnected biogeochemical processes in an aquifer system.</title>
        <authorList>
            <person name="Anantharaman K."/>
            <person name="Brown C.T."/>
            <person name="Hug L.A."/>
            <person name="Sharon I."/>
            <person name="Castelle C.J."/>
            <person name="Probst A.J."/>
            <person name="Thomas B.C."/>
            <person name="Singh A."/>
            <person name="Wilkins M.J."/>
            <person name="Karaoz U."/>
            <person name="Brodie E.L."/>
            <person name="Williams K.H."/>
            <person name="Hubbard S.S."/>
            <person name="Banfield J.F."/>
        </authorList>
    </citation>
    <scope>NUCLEOTIDE SEQUENCE [LARGE SCALE GENOMIC DNA]</scope>
</reference>
<keyword evidence="1" id="KW-0812">Transmembrane</keyword>
<name>A0A1F6ERP9_9BACT</name>
<keyword evidence="1" id="KW-0472">Membrane</keyword>
<feature type="transmembrane region" description="Helical" evidence="1">
    <location>
        <begin position="109"/>
        <end position="126"/>
    </location>
</feature>
<feature type="transmembrane region" description="Helical" evidence="1">
    <location>
        <begin position="31"/>
        <end position="48"/>
    </location>
</feature>
<organism evidence="2 3">
    <name type="scientific">Candidatus Kaiserbacteria bacterium RIFCSPLOWO2_01_FULL_55_19</name>
    <dbReference type="NCBI Taxonomy" id="1798516"/>
    <lineage>
        <taxon>Bacteria</taxon>
        <taxon>Candidatus Kaiseribacteriota</taxon>
    </lineage>
</organism>
<evidence type="ECO:0000256" key="1">
    <source>
        <dbReference type="SAM" id="Phobius"/>
    </source>
</evidence>
<comment type="caution">
    <text evidence="2">The sequence shown here is derived from an EMBL/GenBank/DDBJ whole genome shotgun (WGS) entry which is preliminary data.</text>
</comment>
<feature type="transmembrane region" description="Helical" evidence="1">
    <location>
        <begin position="84"/>
        <end position="103"/>
    </location>
</feature>
<feature type="transmembrane region" description="Helical" evidence="1">
    <location>
        <begin position="54"/>
        <end position="72"/>
    </location>
</feature>
<keyword evidence="1" id="KW-1133">Transmembrane helix</keyword>
<dbReference type="EMBL" id="MFMD01000034">
    <property type="protein sequence ID" value="OGG76300.1"/>
    <property type="molecule type" value="Genomic_DNA"/>
</dbReference>
<gene>
    <name evidence="2" type="ORF">A2950_01710</name>
</gene>
<dbReference type="STRING" id="1798516.A2950_01710"/>
<proteinExistence type="predicted"/>
<evidence type="ECO:0000313" key="3">
    <source>
        <dbReference type="Proteomes" id="UP000176714"/>
    </source>
</evidence>